<dbReference type="HOGENOM" id="CLU_2707166_0_0_1"/>
<proteinExistence type="predicted"/>
<dbReference type="InterPro" id="IPR013087">
    <property type="entry name" value="Znf_C2H2_type"/>
</dbReference>
<keyword evidence="1" id="KW-0479">Metal-binding</keyword>
<dbReference type="Proteomes" id="UP000008281">
    <property type="component" value="Unassembled WGS sequence"/>
</dbReference>
<protein>
    <recommendedName>
        <fullName evidence="2">C2H2-type domain-containing protein</fullName>
    </recommendedName>
</protein>
<dbReference type="PROSITE" id="PS50157">
    <property type="entry name" value="ZINC_FINGER_C2H2_2"/>
    <property type="match status" value="1"/>
</dbReference>
<name>E3N5W6_CAERE</name>
<organism evidence="4">
    <name type="scientific">Caenorhabditis remanei</name>
    <name type="common">Caenorhabditis vulgaris</name>
    <dbReference type="NCBI Taxonomy" id="31234"/>
    <lineage>
        <taxon>Eukaryota</taxon>
        <taxon>Metazoa</taxon>
        <taxon>Ecdysozoa</taxon>
        <taxon>Nematoda</taxon>
        <taxon>Chromadorea</taxon>
        <taxon>Rhabditida</taxon>
        <taxon>Rhabditina</taxon>
        <taxon>Rhabditomorpha</taxon>
        <taxon>Rhabditoidea</taxon>
        <taxon>Rhabditidae</taxon>
        <taxon>Peloderinae</taxon>
        <taxon>Caenorhabditis</taxon>
    </lineage>
</organism>
<sequence>MEPHRKKKVDYYPTIDEILHDPPVKCNDCGQDFRNSSACRFHQLKMHPNAGCQEPNDQRIVLPKLSTVPTPTV</sequence>
<gene>
    <name evidence="3" type="ORF">CRE_31397</name>
</gene>
<evidence type="ECO:0000256" key="1">
    <source>
        <dbReference type="PROSITE-ProRule" id="PRU00042"/>
    </source>
</evidence>
<accession>E3N5W6</accession>
<evidence type="ECO:0000259" key="2">
    <source>
        <dbReference type="PROSITE" id="PS50157"/>
    </source>
</evidence>
<dbReference type="EMBL" id="DS268534">
    <property type="protein sequence ID" value="EFO87317.1"/>
    <property type="molecule type" value="Genomic_DNA"/>
</dbReference>
<keyword evidence="4" id="KW-1185">Reference proteome</keyword>
<feature type="domain" description="C2H2-type" evidence="2">
    <location>
        <begin position="24"/>
        <end position="47"/>
    </location>
</feature>
<keyword evidence="1" id="KW-0863">Zinc-finger</keyword>
<keyword evidence="1" id="KW-0862">Zinc</keyword>
<dbReference type="STRING" id="31234.E3N5W6"/>
<reference evidence="3" key="1">
    <citation type="submission" date="2007-07" db="EMBL/GenBank/DDBJ databases">
        <title>PCAP assembly of the Caenorhabditis remanei genome.</title>
        <authorList>
            <consortium name="The Caenorhabditis remanei Sequencing Consortium"/>
            <person name="Wilson R.K."/>
        </authorList>
    </citation>
    <scope>NUCLEOTIDE SEQUENCE [LARGE SCALE GENOMIC DNA]</scope>
    <source>
        <strain evidence="3">PB4641</strain>
    </source>
</reference>
<dbReference type="OrthoDB" id="6354171at2759"/>
<evidence type="ECO:0000313" key="3">
    <source>
        <dbReference type="EMBL" id="EFO87317.1"/>
    </source>
</evidence>
<dbReference type="InParanoid" id="E3N5W6"/>
<dbReference type="AlphaFoldDB" id="E3N5W6"/>
<dbReference type="GO" id="GO:0008270">
    <property type="term" value="F:zinc ion binding"/>
    <property type="evidence" value="ECO:0007669"/>
    <property type="project" value="UniProtKB-KW"/>
</dbReference>
<evidence type="ECO:0000313" key="4">
    <source>
        <dbReference type="Proteomes" id="UP000008281"/>
    </source>
</evidence>
<dbReference type="PROSITE" id="PS00028">
    <property type="entry name" value="ZINC_FINGER_C2H2_1"/>
    <property type="match status" value="1"/>
</dbReference>